<comment type="caution">
    <text evidence="2">The sequence shown here is derived from an EMBL/GenBank/DDBJ whole genome shotgun (WGS) entry which is preliminary data.</text>
</comment>
<protein>
    <submittedName>
        <fullName evidence="2">Uncharacterized protein</fullName>
    </submittedName>
</protein>
<dbReference type="AlphaFoldDB" id="A0A9X3WWU8"/>
<dbReference type="Proteomes" id="UP001145050">
    <property type="component" value="Unassembled WGS sequence"/>
</dbReference>
<keyword evidence="3" id="KW-1185">Reference proteome</keyword>
<dbReference type="RefSeq" id="WP_272437458.1">
    <property type="nucleotide sequence ID" value="NZ_JAMQKB010000018.1"/>
</dbReference>
<organism evidence="2 3">
    <name type="scientific">Terrihalobacillus insolitus</name>
    <dbReference type="NCBI Taxonomy" id="2950438"/>
    <lineage>
        <taxon>Bacteria</taxon>
        <taxon>Bacillati</taxon>
        <taxon>Bacillota</taxon>
        <taxon>Bacilli</taxon>
        <taxon>Bacillales</taxon>
        <taxon>Bacillaceae</taxon>
        <taxon>Terrihalobacillus</taxon>
    </lineage>
</organism>
<accession>A0A9X3WWU8</accession>
<keyword evidence="1" id="KW-0472">Membrane</keyword>
<keyword evidence="1" id="KW-1133">Transmembrane helix</keyword>
<evidence type="ECO:0000256" key="1">
    <source>
        <dbReference type="SAM" id="Phobius"/>
    </source>
</evidence>
<evidence type="ECO:0000313" key="3">
    <source>
        <dbReference type="Proteomes" id="UP001145050"/>
    </source>
</evidence>
<proteinExistence type="predicted"/>
<gene>
    <name evidence="2" type="ORF">NC797_14125</name>
</gene>
<sequence>MRRKNNLLFLLLLLAIIFVGVPLIISVSYGNVPFYNNNYLSSYNVLVTTDESKNNGETTSSYLTYNTYTWSEIEQYVISNQMTFSHVFRDFVVLLSIAFLAIAVDRIIGKKLPKKIRRK</sequence>
<dbReference type="EMBL" id="JAMQKB010000018">
    <property type="protein sequence ID" value="MDC3425641.1"/>
    <property type="molecule type" value="Genomic_DNA"/>
</dbReference>
<feature type="transmembrane region" description="Helical" evidence="1">
    <location>
        <begin position="91"/>
        <end position="109"/>
    </location>
</feature>
<keyword evidence="1" id="KW-0812">Transmembrane</keyword>
<reference evidence="2" key="1">
    <citation type="submission" date="2022-06" db="EMBL/GenBank/DDBJ databases">
        <title>Aquibacillus sp. a new bacterium isolated from soil saline samples.</title>
        <authorList>
            <person name="Galisteo C."/>
            <person name="De La Haba R."/>
            <person name="Sanchez-Porro C."/>
            <person name="Ventosa A."/>
        </authorList>
    </citation>
    <scope>NUCLEOTIDE SEQUENCE</scope>
    <source>
        <strain evidence="2">3ASR75-11</strain>
    </source>
</reference>
<name>A0A9X3WWU8_9BACI</name>
<evidence type="ECO:0000313" key="2">
    <source>
        <dbReference type="EMBL" id="MDC3425641.1"/>
    </source>
</evidence>